<gene>
    <name evidence="2" type="ORF">CICLE_v10003897mg</name>
</gene>
<accession>V4SEV3</accession>
<name>V4SEV3_CITCL</name>
<proteinExistence type="predicted"/>
<dbReference type="KEGG" id="cic:CICLE_v10003897mg"/>
<dbReference type="InParanoid" id="V4SEV3"/>
<evidence type="ECO:0000256" key="1">
    <source>
        <dbReference type="SAM" id="Phobius"/>
    </source>
</evidence>
<evidence type="ECO:0000313" key="2">
    <source>
        <dbReference type="EMBL" id="ESR46133.1"/>
    </source>
</evidence>
<dbReference type="Gramene" id="ESR46133">
    <property type="protein sequence ID" value="ESR46133"/>
    <property type="gene ID" value="CICLE_v10003897mg"/>
</dbReference>
<feature type="transmembrane region" description="Helical" evidence="1">
    <location>
        <begin position="47"/>
        <end position="72"/>
    </location>
</feature>
<protein>
    <submittedName>
        <fullName evidence="2">Uncharacterized protein</fullName>
    </submittedName>
</protein>
<evidence type="ECO:0000313" key="3">
    <source>
        <dbReference type="Proteomes" id="UP000030687"/>
    </source>
</evidence>
<sequence length="127" mass="14781">MLKGTPLLSKLLKLESLPLETLKTFGHKIDYYFGRIPASLPKLSMHLISLLCFIIVFVKTMVFYLFCCLITFSFSRFLWPYCCDLSHPIKKLTAIAILPMRVVGCMYKVKKVLNYQFWPQTFLCSLI</sequence>
<keyword evidence="1" id="KW-0472">Membrane</keyword>
<reference evidence="2 3" key="1">
    <citation type="submission" date="2013-10" db="EMBL/GenBank/DDBJ databases">
        <authorList>
            <consortium name="International Citrus Genome Consortium"/>
            <person name="Jenkins J."/>
            <person name="Schmutz J."/>
            <person name="Prochnik S."/>
            <person name="Rokhsar D."/>
            <person name="Gmitter F."/>
            <person name="Ollitrault P."/>
            <person name="Machado M."/>
            <person name="Talon M."/>
            <person name="Wincker P."/>
            <person name="Jaillon O."/>
            <person name="Morgante M."/>
        </authorList>
    </citation>
    <scope>NUCLEOTIDE SEQUENCE</scope>
    <source>
        <strain evidence="3">cv. Clemenules</strain>
    </source>
</reference>
<dbReference type="EMBL" id="KI536799">
    <property type="protein sequence ID" value="ESR46133.1"/>
    <property type="molecule type" value="Genomic_DNA"/>
</dbReference>
<keyword evidence="1" id="KW-1133">Transmembrane helix</keyword>
<keyword evidence="3" id="KW-1185">Reference proteome</keyword>
<organism evidence="2 3">
    <name type="scientific">Citrus clementina</name>
    <name type="common">Clementine</name>
    <name type="synonym">Citrus deliciosa x Citrus sinensis</name>
    <dbReference type="NCBI Taxonomy" id="85681"/>
    <lineage>
        <taxon>Eukaryota</taxon>
        <taxon>Viridiplantae</taxon>
        <taxon>Streptophyta</taxon>
        <taxon>Embryophyta</taxon>
        <taxon>Tracheophyta</taxon>
        <taxon>Spermatophyta</taxon>
        <taxon>Magnoliopsida</taxon>
        <taxon>eudicotyledons</taxon>
        <taxon>Gunneridae</taxon>
        <taxon>Pentapetalae</taxon>
        <taxon>rosids</taxon>
        <taxon>malvids</taxon>
        <taxon>Sapindales</taxon>
        <taxon>Rutaceae</taxon>
        <taxon>Aurantioideae</taxon>
        <taxon>Citrus</taxon>
    </lineage>
</organism>
<dbReference type="AlphaFoldDB" id="V4SEV3"/>
<keyword evidence="1" id="KW-0812">Transmembrane</keyword>
<dbReference type="Proteomes" id="UP000030687">
    <property type="component" value="Unassembled WGS sequence"/>
</dbReference>